<dbReference type="Pfam" id="PF06224">
    <property type="entry name" value="AlkZ-like"/>
    <property type="match status" value="1"/>
</dbReference>
<keyword evidence="2" id="KW-1185">Reference proteome</keyword>
<name>A0A545T0B8_9PROT</name>
<dbReference type="EMBL" id="VHSH01000016">
    <property type="protein sequence ID" value="TQV70664.1"/>
    <property type="molecule type" value="Genomic_DNA"/>
</dbReference>
<gene>
    <name evidence="1" type="ORF">FKG95_27760</name>
</gene>
<sequence length="424" mass="48027">MSNSLSLSNKEARRVALTAQGFAPSEPKRKRHDRRHLDSVLDKVGLLQIDSVNVLARAHYLPLFSRLGPYATDILDRAAFTPEKHSAAKKNKRLFEYWAHEASLLPFEVQPLLRWRMERAHEGEGVWKHIAKFARKNPELIASVLAQVAERGPIKVSELEEKKAQAGRKRETAWWGWDDSKRIMEWLFWTGQVTAAGRQNFERIYDLPERVLPEAVIATATPNEAEAQRGLLRIAARSLGVASESDLRDYFRLSAVDSKQRVAELAEAGDLIPVEVEGWEQPAFLDPSFTNLDALPKRITSRALLSPFDSLVWDRPRTERIFGFRYRLEIYTPEAKRQHGYYVLPFLLGDKLVARVDLKADRQSCCLKVQASHAEARVKKGTVAKALSQELESMAAWLGLERIEIRERGDLADALKDAAGTSVS</sequence>
<dbReference type="PANTHER" id="PTHR30528:SF0">
    <property type="entry name" value="CYTOPLASMIC PROTEIN"/>
    <property type="match status" value="1"/>
</dbReference>
<evidence type="ECO:0000313" key="2">
    <source>
        <dbReference type="Proteomes" id="UP000315252"/>
    </source>
</evidence>
<dbReference type="Proteomes" id="UP000315252">
    <property type="component" value="Unassembled WGS sequence"/>
</dbReference>
<evidence type="ECO:0000313" key="1">
    <source>
        <dbReference type="EMBL" id="TQV70664.1"/>
    </source>
</evidence>
<accession>A0A545T0B8</accession>
<dbReference type="InterPro" id="IPR009351">
    <property type="entry name" value="AlkZ-like"/>
</dbReference>
<dbReference type="PANTHER" id="PTHR30528">
    <property type="entry name" value="CYTOPLASMIC PROTEIN"/>
    <property type="match status" value="1"/>
</dbReference>
<comment type="caution">
    <text evidence="1">The sequence shown here is derived from an EMBL/GenBank/DDBJ whole genome shotgun (WGS) entry which is preliminary data.</text>
</comment>
<dbReference type="OrthoDB" id="9787207at2"/>
<reference evidence="1 2" key="1">
    <citation type="submission" date="2019-06" db="EMBL/GenBank/DDBJ databases">
        <title>Whole genome sequence for Rhodospirillaceae sp. R148.</title>
        <authorList>
            <person name="Wang G."/>
        </authorList>
    </citation>
    <scope>NUCLEOTIDE SEQUENCE [LARGE SCALE GENOMIC DNA]</scope>
    <source>
        <strain evidence="1 2">R148</strain>
    </source>
</reference>
<protein>
    <submittedName>
        <fullName evidence="1">Winged helix-turn-helix domain-containing protein</fullName>
    </submittedName>
</protein>
<dbReference type="AlphaFoldDB" id="A0A545T0B8"/>
<organism evidence="1 2">
    <name type="scientific">Denitrobaculum tricleocarpae</name>
    <dbReference type="NCBI Taxonomy" id="2591009"/>
    <lineage>
        <taxon>Bacteria</taxon>
        <taxon>Pseudomonadati</taxon>
        <taxon>Pseudomonadota</taxon>
        <taxon>Alphaproteobacteria</taxon>
        <taxon>Rhodospirillales</taxon>
        <taxon>Rhodospirillaceae</taxon>
        <taxon>Denitrobaculum</taxon>
    </lineage>
</organism>
<proteinExistence type="predicted"/>